<dbReference type="InterPro" id="IPR002610">
    <property type="entry name" value="Peptidase_S54_rhomboid-like"/>
</dbReference>
<gene>
    <name evidence="10" type="ORF">H9962_09960</name>
</gene>
<keyword evidence="2 10" id="KW-0645">Protease</keyword>
<feature type="domain" description="Peptidase S54 rhomboid" evidence="9">
    <location>
        <begin position="170"/>
        <end position="308"/>
    </location>
</feature>
<evidence type="ECO:0000256" key="5">
    <source>
        <dbReference type="ARBA" id="ARBA00022825"/>
    </source>
</evidence>
<reference evidence="10" key="2">
    <citation type="submission" date="2021-04" db="EMBL/GenBank/DDBJ databases">
        <authorList>
            <person name="Gilroy R."/>
        </authorList>
    </citation>
    <scope>NUCLEOTIDE SEQUENCE</scope>
    <source>
        <strain evidence="10">CHK186-16707</strain>
    </source>
</reference>
<dbReference type="PANTHER" id="PTHR22936:SF69">
    <property type="entry name" value="RHOMBOID-LIKE PROTEIN"/>
    <property type="match status" value="1"/>
</dbReference>
<feature type="transmembrane region" description="Helical" evidence="8">
    <location>
        <begin position="210"/>
        <end position="229"/>
    </location>
</feature>
<evidence type="ECO:0000256" key="4">
    <source>
        <dbReference type="ARBA" id="ARBA00022801"/>
    </source>
</evidence>
<keyword evidence="3 8" id="KW-0812">Transmembrane</keyword>
<evidence type="ECO:0000256" key="7">
    <source>
        <dbReference type="ARBA" id="ARBA00023136"/>
    </source>
</evidence>
<feature type="transmembrane region" description="Helical" evidence="8">
    <location>
        <begin position="290"/>
        <end position="308"/>
    </location>
</feature>
<evidence type="ECO:0000313" key="10">
    <source>
        <dbReference type="EMBL" id="HJA09492.1"/>
    </source>
</evidence>
<evidence type="ECO:0000256" key="6">
    <source>
        <dbReference type="ARBA" id="ARBA00022989"/>
    </source>
</evidence>
<dbReference type="Pfam" id="PF01694">
    <property type="entry name" value="Rhomboid"/>
    <property type="match status" value="1"/>
</dbReference>
<dbReference type="EMBL" id="DXAN01000032">
    <property type="protein sequence ID" value="HJA09492.1"/>
    <property type="molecule type" value="Genomic_DNA"/>
</dbReference>
<keyword evidence="6 8" id="KW-1133">Transmembrane helix</keyword>
<dbReference type="Gene3D" id="1.20.1540.10">
    <property type="entry name" value="Rhomboid-like"/>
    <property type="match status" value="1"/>
</dbReference>
<feature type="transmembrane region" description="Helical" evidence="8">
    <location>
        <begin position="320"/>
        <end position="337"/>
    </location>
</feature>
<dbReference type="InterPro" id="IPR035952">
    <property type="entry name" value="Rhomboid-like_sf"/>
</dbReference>
<evidence type="ECO:0000256" key="8">
    <source>
        <dbReference type="SAM" id="Phobius"/>
    </source>
</evidence>
<comment type="caution">
    <text evidence="10">The sequence shown here is derived from an EMBL/GenBank/DDBJ whole genome shotgun (WGS) entry which is preliminary data.</text>
</comment>
<evidence type="ECO:0000256" key="2">
    <source>
        <dbReference type="ARBA" id="ARBA00022670"/>
    </source>
</evidence>
<accession>A0A9D2HFH7</accession>
<dbReference type="AlphaFoldDB" id="A0A9D2HFH7"/>
<dbReference type="GO" id="GO:0016020">
    <property type="term" value="C:membrane"/>
    <property type="evidence" value="ECO:0007669"/>
    <property type="project" value="UniProtKB-SubCell"/>
</dbReference>
<proteinExistence type="predicted"/>
<name>A0A9D2HFH7_9BACT</name>
<feature type="transmembrane region" description="Helical" evidence="8">
    <location>
        <begin position="267"/>
        <end position="284"/>
    </location>
</feature>
<sequence>MLLRHSGTDGSPALRRRRRTPRQFVPMWRRSALVPPDWRVVDDSGVDSFGRALPAPGTRTLELWRLTLEAQNIPHLVVGHGANQRIFVPALREGAARAELAALAAESRPRPVSAVVPRHNAHWALLALLVLVFWHGLRMGWWPLPVEHLPDPDYWLTRGGLDVYRVRVLGEWWRTATALTLHADSLHLFSNLLFGAPFLILIARRLGLGLALGLTLLAGIMGNTLNALYRPLDHTSVGFSTSLFGMVGILCADIAVRDNGHGFKRRVLLPLAAGLALLAMLGAEGERTDYAAHIFGLLSGFGLGLVASSILKRHGPPPRLLEWSIGVAVPFFLLWCWDRAFQ</sequence>
<keyword evidence="4" id="KW-0378">Hydrolase</keyword>
<evidence type="ECO:0000259" key="9">
    <source>
        <dbReference type="Pfam" id="PF01694"/>
    </source>
</evidence>
<feature type="transmembrane region" description="Helical" evidence="8">
    <location>
        <begin position="235"/>
        <end position="255"/>
    </location>
</feature>
<organism evidence="10 11">
    <name type="scientific">Candidatus Mailhella merdigallinarum</name>
    <dbReference type="NCBI Taxonomy" id="2838658"/>
    <lineage>
        <taxon>Bacteria</taxon>
        <taxon>Pseudomonadati</taxon>
        <taxon>Thermodesulfobacteriota</taxon>
        <taxon>Desulfovibrionia</taxon>
        <taxon>Desulfovibrionales</taxon>
        <taxon>Desulfovibrionaceae</taxon>
        <taxon>Mailhella</taxon>
    </lineage>
</organism>
<dbReference type="PANTHER" id="PTHR22936">
    <property type="entry name" value="RHOMBOID-RELATED"/>
    <property type="match status" value="1"/>
</dbReference>
<evidence type="ECO:0000313" key="11">
    <source>
        <dbReference type="Proteomes" id="UP000824225"/>
    </source>
</evidence>
<dbReference type="GO" id="GO:0006508">
    <property type="term" value="P:proteolysis"/>
    <property type="evidence" value="ECO:0007669"/>
    <property type="project" value="UniProtKB-KW"/>
</dbReference>
<dbReference type="SUPFAM" id="SSF144091">
    <property type="entry name" value="Rhomboid-like"/>
    <property type="match status" value="1"/>
</dbReference>
<protein>
    <submittedName>
        <fullName evidence="10">Rhomboid family intramembrane serine protease</fullName>
    </submittedName>
</protein>
<dbReference type="Proteomes" id="UP000824225">
    <property type="component" value="Unassembled WGS sequence"/>
</dbReference>
<evidence type="ECO:0000256" key="3">
    <source>
        <dbReference type="ARBA" id="ARBA00022692"/>
    </source>
</evidence>
<evidence type="ECO:0000256" key="1">
    <source>
        <dbReference type="ARBA" id="ARBA00004141"/>
    </source>
</evidence>
<keyword evidence="7 8" id="KW-0472">Membrane</keyword>
<dbReference type="InterPro" id="IPR022764">
    <property type="entry name" value="Peptidase_S54_rhomboid_dom"/>
</dbReference>
<reference evidence="10" key="1">
    <citation type="journal article" date="2021" name="PeerJ">
        <title>Extensive microbial diversity within the chicken gut microbiome revealed by metagenomics and culture.</title>
        <authorList>
            <person name="Gilroy R."/>
            <person name="Ravi A."/>
            <person name="Getino M."/>
            <person name="Pursley I."/>
            <person name="Horton D.L."/>
            <person name="Alikhan N.F."/>
            <person name="Baker D."/>
            <person name="Gharbi K."/>
            <person name="Hall N."/>
            <person name="Watson M."/>
            <person name="Adriaenssens E.M."/>
            <person name="Foster-Nyarko E."/>
            <person name="Jarju S."/>
            <person name="Secka A."/>
            <person name="Antonio M."/>
            <person name="Oren A."/>
            <person name="Chaudhuri R.R."/>
            <person name="La Ragione R."/>
            <person name="Hildebrand F."/>
            <person name="Pallen M.J."/>
        </authorList>
    </citation>
    <scope>NUCLEOTIDE SEQUENCE</scope>
    <source>
        <strain evidence="10">CHK186-16707</strain>
    </source>
</reference>
<dbReference type="GO" id="GO:0004252">
    <property type="term" value="F:serine-type endopeptidase activity"/>
    <property type="evidence" value="ECO:0007669"/>
    <property type="project" value="InterPro"/>
</dbReference>
<keyword evidence="5" id="KW-0720">Serine protease</keyword>
<comment type="subcellular location">
    <subcellularLocation>
        <location evidence="1">Membrane</location>
        <topology evidence="1">Multi-pass membrane protein</topology>
    </subcellularLocation>
</comment>